<dbReference type="Proteomes" id="UP001302321">
    <property type="component" value="Unassembled WGS sequence"/>
</dbReference>
<protein>
    <submittedName>
        <fullName evidence="2">Uncharacterized protein</fullName>
    </submittedName>
</protein>
<reference evidence="2" key="2">
    <citation type="submission" date="2023-05" db="EMBL/GenBank/DDBJ databases">
        <authorList>
            <consortium name="Lawrence Berkeley National Laboratory"/>
            <person name="Steindorff A."/>
            <person name="Hensen N."/>
            <person name="Bonometti L."/>
            <person name="Westerberg I."/>
            <person name="Brannstrom I.O."/>
            <person name="Guillou S."/>
            <person name="Cros-Aarteil S."/>
            <person name="Calhoun S."/>
            <person name="Haridas S."/>
            <person name="Kuo A."/>
            <person name="Mondo S."/>
            <person name="Pangilinan J."/>
            <person name="Riley R."/>
            <person name="Labutti K."/>
            <person name="Andreopoulos B."/>
            <person name="Lipzen A."/>
            <person name="Chen C."/>
            <person name="Yanf M."/>
            <person name="Daum C."/>
            <person name="Ng V."/>
            <person name="Clum A."/>
            <person name="Ohm R."/>
            <person name="Martin F."/>
            <person name="Silar P."/>
            <person name="Natvig D."/>
            <person name="Lalanne C."/>
            <person name="Gautier V."/>
            <person name="Ament-Velasquez S.L."/>
            <person name="Kruys A."/>
            <person name="Hutchinson M.I."/>
            <person name="Powell A.J."/>
            <person name="Barry K."/>
            <person name="Miller A.N."/>
            <person name="Grigoriev I.V."/>
            <person name="Debuchy R."/>
            <person name="Gladieux P."/>
            <person name="Thoren M.H."/>
            <person name="Johannesson H."/>
        </authorList>
    </citation>
    <scope>NUCLEOTIDE SEQUENCE</scope>
    <source>
        <strain evidence="2">CBS 892.96</strain>
    </source>
</reference>
<name>A0AAN6W0P6_9PEZI</name>
<proteinExistence type="predicted"/>
<evidence type="ECO:0000313" key="2">
    <source>
        <dbReference type="EMBL" id="KAK4172760.1"/>
    </source>
</evidence>
<organism evidence="2 3">
    <name type="scientific">Triangularia setosa</name>
    <dbReference type="NCBI Taxonomy" id="2587417"/>
    <lineage>
        <taxon>Eukaryota</taxon>
        <taxon>Fungi</taxon>
        <taxon>Dikarya</taxon>
        <taxon>Ascomycota</taxon>
        <taxon>Pezizomycotina</taxon>
        <taxon>Sordariomycetes</taxon>
        <taxon>Sordariomycetidae</taxon>
        <taxon>Sordariales</taxon>
        <taxon>Podosporaceae</taxon>
        <taxon>Triangularia</taxon>
    </lineage>
</organism>
<reference evidence="2" key="1">
    <citation type="journal article" date="2023" name="Mol. Phylogenet. Evol.">
        <title>Genome-scale phylogeny and comparative genomics of the fungal order Sordariales.</title>
        <authorList>
            <person name="Hensen N."/>
            <person name="Bonometti L."/>
            <person name="Westerberg I."/>
            <person name="Brannstrom I.O."/>
            <person name="Guillou S."/>
            <person name="Cros-Aarteil S."/>
            <person name="Calhoun S."/>
            <person name="Haridas S."/>
            <person name="Kuo A."/>
            <person name="Mondo S."/>
            <person name="Pangilinan J."/>
            <person name="Riley R."/>
            <person name="LaButti K."/>
            <person name="Andreopoulos B."/>
            <person name="Lipzen A."/>
            <person name="Chen C."/>
            <person name="Yan M."/>
            <person name="Daum C."/>
            <person name="Ng V."/>
            <person name="Clum A."/>
            <person name="Steindorff A."/>
            <person name="Ohm R.A."/>
            <person name="Martin F."/>
            <person name="Silar P."/>
            <person name="Natvig D.O."/>
            <person name="Lalanne C."/>
            <person name="Gautier V."/>
            <person name="Ament-Velasquez S.L."/>
            <person name="Kruys A."/>
            <person name="Hutchinson M.I."/>
            <person name="Powell A.J."/>
            <person name="Barry K."/>
            <person name="Miller A.N."/>
            <person name="Grigoriev I.V."/>
            <person name="Debuchy R."/>
            <person name="Gladieux P."/>
            <person name="Hiltunen Thoren M."/>
            <person name="Johannesson H."/>
        </authorList>
    </citation>
    <scope>NUCLEOTIDE SEQUENCE</scope>
    <source>
        <strain evidence="2">CBS 892.96</strain>
    </source>
</reference>
<accession>A0AAN6W0P6</accession>
<dbReference type="EMBL" id="MU866395">
    <property type="protein sequence ID" value="KAK4172760.1"/>
    <property type="molecule type" value="Genomic_DNA"/>
</dbReference>
<comment type="caution">
    <text evidence="2">The sequence shown here is derived from an EMBL/GenBank/DDBJ whole genome shotgun (WGS) entry which is preliminary data.</text>
</comment>
<dbReference type="AlphaFoldDB" id="A0AAN6W0P6"/>
<evidence type="ECO:0000313" key="3">
    <source>
        <dbReference type="Proteomes" id="UP001302321"/>
    </source>
</evidence>
<evidence type="ECO:0000256" key="1">
    <source>
        <dbReference type="SAM" id="MobiDB-lite"/>
    </source>
</evidence>
<sequence>MSPTGQRERGEGRERHVAMVVNECRREWSHLDTQRIIWSELFSGENAGVLDESVWGKSTHIHNPPQTPEAAANKNVLELRRWAEICLILRETAQAIHSSTAIFLHTASGEVATVAVECSRPAPHRCVYGVTSGVLVSVSRQQQFRSDQIRSESGSDNYSTPDIRYIHPLQLRRRKMRCRLPCRAGFHLPCCSCLVPMPWLILQPRNRRARELLSAGGIMRLCGARQSSSFTMPPARRRKLGRPVKHDCVSMTRISRPYEPFPSSVPPISALARSKSVPGSASTHHHQNVLRSGMASRSIPPLVRCLPDAVVRYTTLTQV</sequence>
<gene>
    <name evidence="2" type="ORF">QBC36DRAFT_337169</name>
</gene>
<feature type="region of interest" description="Disordered" evidence="1">
    <location>
        <begin position="274"/>
        <end position="293"/>
    </location>
</feature>
<keyword evidence="3" id="KW-1185">Reference proteome</keyword>